<protein>
    <submittedName>
        <fullName evidence="3">RNA-directed DNA polymerase from mobile element jockey</fullName>
    </submittedName>
</protein>
<dbReference type="CDD" id="cd01650">
    <property type="entry name" value="RT_nLTR_like"/>
    <property type="match status" value="1"/>
</dbReference>
<evidence type="ECO:0000259" key="1">
    <source>
        <dbReference type="PROSITE" id="PS50878"/>
    </source>
</evidence>
<dbReference type="PANTHER" id="PTHR36688:SF2">
    <property type="entry name" value="ENDONUCLEASE_EXONUCLEASE_PHOSPHATASE DOMAIN-CONTAINING PROTEIN"/>
    <property type="match status" value="1"/>
</dbReference>
<dbReference type="InterPro" id="IPR012337">
    <property type="entry name" value="RNaseH-like_sf"/>
</dbReference>
<sequence>TWQVTNDPMRSDHFPTLITMEIPFHSLVNTTRRWVTKNANWEGYTNHIHENIANNPPLVTCNNVEQLYDKLVSSIYASADLHIPKIKLTVTPKSKSTKWWNGDCRNIMEGRRAALTNYNDTKSMAAFRQYKTIENSSGTVLGQAQRQSWRDTCHDMRARDANNTLIWHMIRKFGANQAKVTNAFVDPSQNSSICQAVLTRISGGNSEIPPCPPQAQLRPYEAVTLQELETALQTSNNKSAPGDDGIDYPMLLHLPLSAKLLLVRLFNICLQYSQPISKWKIIRILYLKKDAKQHNITSDNDIRPLALLSCLAKTLNSIMKIRINAHLERETILPPDMHGFRHRHGTNHNLVTVTSSILASKINKESVQGVFVDISAAFNRVNLDKMKSIMESLNFPSYLTNWVYKFFIGKIYKDCVHITSCNIGLDQGSTLSPILFNVYTSQLAQAHINTNAILTSFADDFALIAHDRSHENTTAILQREFNMLQHNLQQLFLPINYNKTCVIDFSRKAPNIQREVIITVPEGHLQQVQTVKYLGVLLDTNLNFKKHATAVKEKVRKDVAALKYLKGTNWGNHPNEQIILYKMAIRPKIEYGSSATIWTKSHFTNTLQKQQNQALRQILGAVRTSPINSLHAVSGIPPLTYRLTTYALRQLLLLCVTSNRVREIVMHLHYTLANSRSSVHGRLKRDVAYLVTIIRDHQVFLPTELQLSCTVQLRNLSQRCQPNIPGVTKQGNISHEEMKQRTLHHLSTKYPNFDQIYTDGAKNHRGSGSAMFCVPHNLGWGKRLTPITSSFHAEVMGIEMAVQHAETHCPGKNIVILSDSKSTITAIGNLNLYQPPPIHLISILQSLHHLAQSGVNVYLQWIPSHSGIRQNENCDRLAVLSCDNGLIQPQTVTYHTDCYDNINMTQTAKWTDTYNSATGAGGWTRSITNAPMKDPWFSNMIDTERRHITSVNRLLLG</sequence>
<dbReference type="InterPro" id="IPR036397">
    <property type="entry name" value="RNaseH_sf"/>
</dbReference>
<feature type="non-terminal residue" evidence="3">
    <location>
        <position position="1"/>
    </location>
</feature>
<keyword evidence="3" id="KW-0548">Nucleotidyltransferase</keyword>
<accession>A0A0A9YDU6</accession>
<dbReference type="PROSITE" id="PS50879">
    <property type="entry name" value="RNASE_H_1"/>
    <property type="match status" value="1"/>
</dbReference>
<dbReference type="Gene3D" id="3.30.420.10">
    <property type="entry name" value="Ribonuclease H-like superfamily/Ribonuclease H"/>
    <property type="match status" value="1"/>
</dbReference>
<dbReference type="EMBL" id="GBHO01013250">
    <property type="protein sequence ID" value="JAG30354.1"/>
    <property type="molecule type" value="Transcribed_RNA"/>
</dbReference>
<organism evidence="3">
    <name type="scientific">Lygus hesperus</name>
    <name type="common">Western plant bug</name>
    <dbReference type="NCBI Taxonomy" id="30085"/>
    <lineage>
        <taxon>Eukaryota</taxon>
        <taxon>Metazoa</taxon>
        <taxon>Ecdysozoa</taxon>
        <taxon>Arthropoda</taxon>
        <taxon>Hexapoda</taxon>
        <taxon>Insecta</taxon>
        <taxon>Pterygota</taxon>
        <taxon>Neoptera</taxon>
        <taxon>Paraneoptera</taxon>
        <taxon>Hemiptera</taxon>
        <taxon>Heteroptera</taxon>
        <taxon>Panheteroptera</taxon>
        <taxon>Cimicomorpha</taxon>
        <taxon>Miridae</taxon>
        <taxon>Mirini</taxon>
        <taxon>Lygus</taxon>
    </lineage>
</organism>
<dbReference type="Pfam" id="PF00078">
    <property type="entry name" value="RVT_1"/>
    <property type="match status" value="1"/>
</dbReference>
<proteinExistence type="predicted"/>
<reference evidence="3" key="1">
    <citation type="journal article" date="2014" name="PLoS ONE">
        <title>Transcriptome-Based Identification of ABC Transporters in the Western Tarnished Plant Bug Lygus hesperus.</title>
        <authorList>
            <person name="Hull J.J."/>
            <person name="Chaney K."/>
            <person name="Geib S.M."/>
            <person name="Fabrick J.A."/>
            <person name="Brent C.S."/>
            <person name="Walsh D."/>
            <person name="Lavine L.C."/>
        </authorList>
    </citation>
    <scope>NUCLEOTIDE SEQUENCE</scope>
</reference>
<dbReference type="PROSITE" id="PS50878">
    <property type="entry name" value="RT_POL"/>
    <property type="match status" value="1"/>
</dbReference>
<dbReference type="InterPro" id="IPR052560">
    <property type="entry name" value="RdDP_mobile_element"/>
</dbReference>
<dbReference type="GO" id="GO:0003964">
    <property type="term" value="F:RNA-directed DNA polymerase activity"/>
    <property type="evidence" value="ECO:0007669"/>
    <property type="project" value="UniProtKB-KW"/>
</dbReference>
<feature type="non-terminal residue" evidence="3">
    <location>
        <position position="957"/>
    </location>
</feature>
<dbReference type="AlphaFoldDB" id="A0A0A9YDU6"/>
<evidence type="ECO:0000259" key="2">
    <source>
        <dbReference type="PROSITE" id="PS50879"/>
    </source>
</evidence>
<reference evidence="3" key="2">
    <citation type="submission" date="2014-07" db="EMBL/GenBank/DDBJ databases">
        <authorList>
            <person name="Hull J."/>
        </authorList>
    </citation>
    <scope>NUCLEOTIDE SEQUENCE</scope>
</reference>
<dbReference type="SUPFAM" id="SSF53098">
    <property type="entry name" value="Ribonuclease H-like"/>
    <property type="match status" value="1"/>
</dbReference>
<evidence type="ECO:0000313" key="3">
    <source>
        <dbReference type="EMBL" id="JAG30354.1"/>
    </source>
</evidence>
<dbReference type="SUPFAM" id="SSF56672">
    <property type="entry name" value="DNA/RNA polymerases"/>
    <property type="match status" value="1"/>
</dbReference>
<name>A0A0A9YDU6_LYGHE</name>
<dbReference type="Pfam" id="PF00075">
    <property type="entry name" value="RNase_H"/>
    <property type="match status" value="1"/>
</dbReference>
<dbReference type="InterPro" id="IPR000477">
    <property type="entry name" value="RT_dom"/>
</dbReference>
<dbReference type="GO" id="GO:0004523">
    <property type="term" value="F:RNA-DNA hybrid ribonuclease activity"/>
    <property type="evidence" value="ECO:0007669"/>
    <property type="project" value="InterPro"/>
</dbReference>
<dbReference type="CDD" id="cd09276">
    <property type="entry name" value="Rnase_HI_RT_non_LTR"/>
    <property type="match status" value="1"/>
</dbReference>
<dbReference type="InterPro" id="IPR002156">
    <property type="entry name" value="RNaseH_domain"/>
</dbReference>
<dbReference type="GO" id="GO:0003676">
    <property type="term" value="F:nucleic acid binding"/>
    <property type="evidence" value="ECO:0007669"/>
    <property type="project" value="InterPro"/>
</dbReference>
<keyword evidence="3" id="KW-0695">RNA-directed DNA polymerase</keyword>
<keyword evidence="3" id="KW-0808">Transferase</keyword>
<feature type="domain" description="Reverse transcriptase" evidence="1">
    <location>
        <begin position="268"/>
        <end position="538"/>
    </location>
</feature>
<dbReference type="InterPro" id="IPR043502">
    <property type="entry name" value="DNA/RNA_pol_sf"/>
</dbReference>
<dbReference type="GO" id="GO:0042575">
    <property type="term" value="C:DNA polymerase complex"/>
    <property type="evidence" value="ECO:0007669"/>
    <property type="project" value="UniProtKB-ARBA"/>
</dbReference>
<feature type="domain" description="RNase H type-1" evidence="2">
    <location>
        <begin position="750"/>
        <end position="883"/>
    </location>
</feature>
<gene>
    <name evidence="3" type="primary">pol_137</name>
    <name evidence="3" type="ORF">CM83_35203</name>
</gene>
<dbReference type="PANTHER" id="PTHR36688">
    <property type="entry name" value="ENDO/EXONUCLEASE/PHOSPHATASE DOMAIN-CONTAINING PROTEIN"/>
    <property type="match status" value="1"/>
</dbReference>